<dbReference type="EMBL" id="DAKRPA010000257">
    <property type="protein sequence ID" value="DAZ94304.1"/>
    <property type="molecule type" value="Genomic_DNA"/>
</dbReference>
<keyword evidence="3" id="KW-1185">Reference proteome</keyword>
<reference evidence="2" key="1">
    <citation type="submission" date="2022-11" db="EMBL/GenBank/DDBJ databases">
        <authorList>
            <person name="Morgan W.R."/>
            <person name="Tartar A."/>
        </authorList>
    </citation>
    <scope>NUCLEOTIDE SEQUENCE</scope>
    <source>
        <strain evidence="2">ARSEF 373</strain>
    </source>
</reference>
<gene>
    <name evidence="2" type="ORF">N0F65_012073</name>
</gene>
<accession>A0AAV2YNT7</accession>
<dbReference type="PANTHER" id="PTHR34415:SF1">
    <property type="entry name" value="INTEGRASE CATALYTIC DOMAIN-CONTAINING PROTEIN"/>
    <property type="match status" value="1"/>
</dbReference>
<comment type="caution">
    <text evidence="2">The sequence shown here is derived from an EMBL/GenBank/DDBJ whole genome shotgun (WGS) entry which is preliminary data.</text>
</comment>
<feature type="domain" description="DUF7869" evidence="1">
    <location>
        <begin position="85"/>
        <end position="179"/>
    </location>
</feature>
<reference evidence="2" key="2">
    <citation type="journal article" date="2023" name="Microbiol Resour">
        <title>Decontamination and Annotation of the Draft Genome Sequence of the Oomycete Lagenidium giganteum ARSEF 373.</title>
        <authorList>
            <person name="Morgan W.R."/>
            <person name="Tartar A."/>
        </authorList>
    </citation>
    <scope>NUCLEOTIDE SEQUENCE</scope>
    <source>
        <strain evidence="2">ARSEF 373</strain>
    </source>
</reference>
<sequence>MRVSYRDDYATASDADVVLTMDYAQNVALPHVVETLAQCFLSLWSQSNYVYKERKAGKGPNKVISMLTHYLPLDGESDKSLTPCFFKNVDLKFFVRGHTKNTCDRGFGNLIRKLLRNDCWTLKELVKVLDSRSTDSKTILFEEDDAKVYDYKDALNELYKNLPAIQKYQMFSSSRDNPGVVSCRNSPDGTSHEYDLRRVHDGIRFDADRARQLFNEVKELAKPTLNAEKACDIHNKMLPYVPIEHHGNSLYTAPLAEQQALASTTKKSRRKSNSKGAQ</sequence>
<evidence type="ECO:0000259" key="1">
    <source>
        <dbReference type="Pfam" id="PF25273"/>
    </source>
</evidence>
<dbReference type="InterPro" id="IPR057191">
    <property type="entry name" value="DUF7869"/>
</dbReference>
<name>A0AAV2YNT7_9STRA</name>
<dbReference type="Pfam" id="PF25273">
    <property type="entry name" value="DUF7869"/>
    <property type="match status" value="1"/>
</dbReference>
<dbReference type="Proteomes" id="UP001146120">
    <property type="component" value="Unassembled WGS sequence"/>
</dbReference>
<evidence type="ECO:0000313" key="3">
    <source>
        <dbReference type="Proteomes" id="UP001146120"/>
    </source>
</evidence>
<dbReference type="PANTHER" id="PTHR34415">
    <property type="entry name" value="INTEGRASE CATALYTIC DOMAIN-CONTAINING PROTEIN"/>
    <property type="match status" value="1"/>
</dbReference>
<organism evidence="2 3">
    <name type="scientific">Lagenidium giganteum</name>
    <dbReference type="NCBI Taxonomy" id="4803"/>
    <lineage>
        <taxon>Eukaryota</taxon>
        <taxon>Sar</taxon>
        <taxon>Stramenopiles</taxon>
        <taxon>Oomycota</taxon>
        <taxon>Peronosporomycetes</taxon>
        <taxon>Pythiales</taxon>
        <taxon>Pythiaceae</taxon>
    </lineage>
</organism>
<dbReference type="AlphaFoldDB" id="A0AAV2YNT7"/>
<evidence type="ECO:0000313" key="2">
    <source>
        <dbReference type="EMBL" id="DAZ94304.1"/>
    </source>
</evidence>
<protein>
    <recommendedName>
        <fullName evidence="1">DUF7869 domain-containing protein</fullName>
    </recommendedName>
</protein>
<proteinExistence type="predicted"/>